<dbReference type="AlphaFoldDB" id="A0A1F8GDB7"/>
<sequence length="143" mass="15885">MELAIISIIVLSLAVWIFNRIFGTSICSVCGGVGATWIWLIVVKMLDYSIDPTIPAMLMGGSVVGISYQLEKRIVNRKRLIYWKIIFISLGFLIAYNLLTASWISLAIYSAIALSFGFVALGSKHQKDTNQIKSIEDSMKNCC</sequence>
<protein>
    <submittedName>
        <fullName evidence="2">Uncharacterized protein</fullName>
    </submittedName>
</protein>
<gene>
    <name evidence="2" type="ORF">A3A13_04575</name>
</gene>
<evidence type="ECO:0000256" key="1">
    <source>
        <dbReference type="SAM" id="Phobius"/>
    </source>
</evidence>
<feature type="transmembrane region" description="Helical" evidence="1">
    <location>
        <begin position="80"/>
        <end position="98"/>
    </location>
</feature>
<feature type="transmembrane region" description="Helical" evidence="1">
    <location>
        <begin position="21"/>
        <end position="42"/>
    </location>
</feature>
<dbReference type="EMBL" id="MGKJ01000020">
    <property type="protein sequence ID" value="OGN23362.1"/>
    <property type="molecule type" value="Genomic_DNA"/>
</dbReference>
<feature type="transmembrane region" description="Helical" evidence="1">
    <location>
        <begin position="104"/>
        <end position="123"/>
    </location>
</feature>
<name>A0A1F8GDB7_9BACT</name>
<proteinExistence type="predicted"/>
<evidence type="ECO:0000313" key="3">
    <source>
        <dbReference type="Proteomes" id="UP000178911"/>
    </source>
</evidence>
<evidence type="ECO:0000313" key="2">
    <source>
        <dbReference type="EMBL" id="OGN23362.1"/>
    </source>
</evidence>
<dbReference type="STRING" id="1802695.A3A13_04575"/>
<organism evidence="2 3">
    <name type="scientific">Candidatus Yanofskybacteria bacterium RIFCSPLOWO2_01_FULL_43_22</name>
    <dbReference type="NCBI Taxonomy" id="1802695"/>
    <lineage>
        <taxon>Bacteria</taxon>
        <taxon>Candidatus Yanofskyibacteriota</taxon>
    </lineage>
</organism>
<reference evidence="2 3" key="1">
    <citation type="journal article" date="2016" name="Nat. Commun.">
        <title>Thousands of microbial genomes shed light on interconnected biogeochemical processes in an aquifer system.</title>
        <authorList>
            <person name="Anantharaman K."/>
            <person name="Brown C.T."/>
            <person name="Hug L.A."/>
            <person name="Sharon I."/>
            <person name="Castelle C.J."/>
            <person name="Probst A.J."/>
            <person name="Thomas B.C."/>
            <person name="Singh A."/>
            <person name="Wilkins M.J."/>
            <person name="Karaoz U."/>
            <person name="Brodie E.L."/>
            <person name="Williams K.H."/>
            <person name="Hubbard S.S."/>
            <person name="Banfield J.F."/>
        </authorList>
    </citation>
    <scope>NUCLEOTIDE SEQUENCE [LARGE SCALE GENOMIC DNA]</scope>
</reference>
<keyword evidence="1" id="KW-1133">Transmembrane helix</keyword>
<comment type="caution">
    <text evidence="2">The sequence shown here is derived from an EMBL/GenBank/DDBJ whole genome shotgun (WGS) entry which is preliminary data.</text>
</comment>
<keyword evidence="1" id="KW-0812">Transmembrane</keyword>
<feature type="transmembrane region" description="Helical" evidence="1">
    <location>
        <begin position="48"/>
        <end position="68"/>
    </location>
</feature>
<accession>A0A1F8GDB7</accession>
<dbReference type="Proteomes" id="UP000178911">
    <property type="component" value="Unassembled WGS sequence"/>
</dbReference>
<keyword evidence="1" id="KW-0472">Membrane</keyword>